<feature type="domain" description="Pseudouridine synthase RsuA/RluA-like" evidence="2">
    <location>
        <begin position="128"/>
        <end position="273"/>
    </location>
</feature>
<dbReference type="GO" id="GO:0003723">
    <property type="term" value="F:RNA binding"/>
    <property type="evidence" value="ECO:0007669"/>
    <property type="project" value="InterPro"/>
</dbReference>
<dbReference type="EMBL" id="JAFIDN010000002">
    <property type="protein sequence ID" value="MBP3191622.1"/>
    <property type="molecule type" value="Genomic_DNA"/>
</dbReference>
<sequence length="350" mass="39338">MPRFAGGITISTGRSRAELMDSENGIIPFTDGLFRKVRIAAPYRRYMTCRVKSHEAGLEIIRFLRLRFPFRSRDQWIERLLSDSVSQGRRILRPGDQIAANPHLTFFSPSYTEPSVPDETVVLEESKDYLLVYKPAPMPVHPGGRYNRNTLTSILEGFGYQKSRTKILHRLDAVTSGIILFGLNNTFARNIQSAFAFGTVTKSYLCVVSGNPDQDRITIDRPVRRSHGFRFKISADGKPSQTHFEVLKRGASTSIVKCTPVTGRTHQIRLHLREWGHPVADDPVYGFGTGISNPENSSGPCSAQNNHGENSADAIQNTGISLLHYRLHFPDLSLDCNLFDFFSRPDGLHF</sequence>
<evidence type="ECO:0000313" key="4">
    <source>
        <dbReference type="Proteomes" id="UP000673975"/>
    </source>
</evidence>
<dbReference type="InterPro" id="IPR020103">
    <property type="entry name" value="PsdUridine_synth_cat_dom_sf"/>
</dbReference>
<name>A0A8J7RRH6_9BACT</name>
<dbReference type="GO" id="GO:0009982">
    <property type="term" value="F:pseudouridine synthase activity"/>
    <property type="evidence" value="ECO:0007669"/>
    <property type="project" value="InterPro"/>
</dbReference>
<dbReference type="RefSeq" id="WP_210510287.1">
    <property type="nucleotide sequence ID" value="NZ_JAFIDN010000002.1"/>
</dbReference>
<comment type="similarity">
    <text evidence="1">Belongs to the pseudouridine synthase RluA family.</text>
</comment>
<evidence type="ECO:0000256" key="1">
    <source>
        <dbReference type="ARBA" id="ARBA00010876"/>
    </source>
</evidence>
<dbReference type="PANTHER" id="PTHR21600">
    <property type="entry name" value="MITOCHONDRIAL RNA PSEUDOURIDINE SYNTHASE"/>
    <property type="match status" value="1"/>
</dbReference>
<dbReference type="Proteomes" id="UP000673975">
    <property type="component" value="Unassembled WGS sequence"/>
</dbReference>
<protein>
    <submittedName>
        <fullName evidence="3">RluA family pseudouridine synthase</fullName>
    </submittedName>
</protein>
<gene>
    <name evidence="3" type="ORF">NATSA_02985</name>
</gene>
<dbReference type="PROSITE" id="PS01129">
    <property type="entry name" value="PSI_RLU"/>
    <property type="match status" value="1"/>
</dbReference>
<proteinExistence type="inferred from homology"/>
<organism evidence="3 4">
    <name type="scientific">Natronogracilivirga saccharolytica</name>
    <dbReference type="NCBI Taxonomy" id="2812953"/>
    <lineage>
        <taxon>Bacteria</taxon>
        <taxon>Pseudomonadati</taxon>
        <taxon>Balneolota</taxon>
        <taxon>Balneolia</taxon>
        <taxon>Balneolales</taxon>
        <taxon>Cyclonatronaceae</taxon>
        <taxon>Natronogracilivirga</taxon>
    </lineage>
</organism>
<dbReference type="InterPro" id="IPR006145">
    <property type="entry name" value="PsdUridine_synth_RsuA/RluA"/>
</dbReference>
<comment type="caution">
    <text evidence="3">The sequence shown here is derived from an EMBL/GenBank/DDBJ whole genome shotgun (WGS) entry which is preliminary data.</text>
</comment>
<dbReference type="Gene3D" id="3.30.2350.10">
    <property type="entry name" value="Pseudouridine synthase"/>
    <property type="match status" value="1"/>
</dbReference>
<dbReference type="AlphaFoldDB" id="A0A8J7RRH6"/>
<dbReference type="Pfam" id="PF00849">
    <property type="entry name" value="PseudoU_synth_2"/>
    <property type="match status" value="1"/>
</dbReference>
<dbReference type="GO" id="GO:0000455">
    <property type="term" value="P:enzyme-directed rRNA pseudouridine synthesis"/>
    <property type="evidence" value="ECO:0007669"/>
    <property type="project" value="TreeGrafter"/>
</dbReference>
<dbReference type="PANTHER" id="PTHR21600:SF87">
    <property type="entry name" value="RNA PSEUDOURIDYLATE SYNTHASE DOMAIN-CONTAINING PROTEIN 1"/>
    <property type="match status" value="1"/>
</dbReference>
<dbReference type="InterPro" id="IPR006224">
    <property type="entry name" value="PsdUridine_synth_RluA-like_CS"/>
</dbReference>
<reference evidence="3" key="1">
    <citation type="submission" date="2021-02" db="EMBL/GenBank/DDBJ databases">
        <title>Natronogracilivirga saccharolytica gen. nov. sp. nov. a new anaerobic, haloalkiliphilic carbohydrate-fermenting bacterium from soda lake and proposing of Cyclonatronumiaceae fam. nov. in the phylum Balneolaeota.</title>
        <authorList>
            <person name="Zhilina T.N."/>
            <person name="Sorokin D.Y."/>
            <person name="Zavarzina D.G."/>
            <person name="Toshchakov S.V."/>
            <person name="Kublanov I.V."/>
        </authorList>
    </citation>
    <scope>NUCLEOTIDE SEQUENCE</scope>
    <source>
        <strain evidence="3">Z-1702</strain>
    </source>
</reference>
<evidence type="ECO:0000313" key="3">
    <source>
        <dbReference type="EMBL" id="MBP3191622.1"/>
    </source>
</evidence>
<dbReference type="InterPro" id="IPR050188">
    <property type="entry name" value="RluA_PseudoU_synthase"/>
</dbReference>
<dbReference type="GO" id="GO:0140098">
    <property type="term" value="F:catalytic activity, acting on RNA"/>
    <property type="evidence" value="ECO:0007669"/>
    <property type="project" value="UniProtKB-ARBA"/>
</dbReference>
<dbReference type="SUPFAM" id="SSF55120">
    <property type="entry name" value="Pseudouridine synthase"/>
    <property type="match status" value="1"/>
</dbReference>
<keyword evidence="4" id="KW-1185">Reference proteome</keyword>
<evidence type="ECO:0000259" key="2">
    <source>
        <dbReference type="Pfam" id="PF00849"/>
    </source>
</evidence>
<accession>A0A8J7RRH6</accession>